<dbReference type="EMBL" id="QOIL01000029">
    <property type="protein sequence ID" value="RCG21933.1"/>
    <property type="molecule type" value="Genomic_DNA"/>
</dbReference>
<proteinExistence type="predicted"/>
<name>A0A367EV52_9ACTN</name>
<dbReference type="RefSeq" id="WP_114033411.1">
    <property type="nucleotide sequence ID" value="NZ_QOIL01000029.1"/>
</dbReference>
<dbReference type="AlphaFoldDB" id="A0A367EV52"/>
<organism evidence="1 2">
    <name type="scientific">Sphaerisporangium album</name>
    <dbReference type="NCBI Taxonomy" id="509200"/>
    <lineage>
        <taxon>Bacteria</taxon>
        <taxon>Bacillati</taxon>
        <taxon>Actinomycetota</taxon>
        <taxon>Actinomycetes</taxon>
        <taxon>Streptosporangiales</taxon>
        <taxon>Streptosporangiaceae</taxon>
        <taxon>Sphaerisporangium</taxon>
    </lineage>
</organism>
<reference evidence="1 2" key="1">
    <citation type="submission" date="2018-06" db="EMBL/GenBank/DDBJ databases">
        <title>Sphaerisporangium craniellae sp. nov., isolated from a marine sponge in the South China Sea.</title>
        <authorList>
            <person name="Li L."/>
        </authorList>
    </citation>
    <scope>NUCLEOTIDE SEQUENCE [LARGE SCALE GENOMIC DNA]</scope>
    <source>
        <strain evidence="1 2">CCTCC AA 208026</strain>
    </source>
</reference>
<comment type="caution">
    <text evidence="1">The sequence shown here is derived from an EMBL/GenBank/DDBJ whole genome shotgun (WGS) entry which is preliminary data.</text>
</comment>
<dbReference type="Proteomes" id="UP000253094">
    <property type="component" value="Unassembled WGS sequence"/>
</dbReference>
<accession>A0A367EV52</accession>
<dbReference type="OrthoDB" id="9807112at2"/>
<sequence>MTTDVFRLVLVSQLLTLTYAMVPVARLAHDHVITWRRGRRFRVLIDEACGLDPAVLVPFEQLIHRTLSALSGILIPGVTPTVACHLEELDGQIVDADTSPYLISLYVQHGTMPQDVADGLAGSTAYILRHL</sequence>
<evidence type="ECO:0000313" key="2">
    <source>
        <dbReference type="Proteomes" id="UP000253094"/>
    </source>
</evidence>
<keyword evidence="2" id="KW-1185">Reference proteome</keyword>
<evidence type="ECO:0000313" key="1">
    <source>
        <dbReference type="EMBL" id="RCG21933.1"/>
    </source>
</evidence>
<gene>
    <name evidence="1" type="ORF">DQ384_36345</name>
</gene>
<protein>
    <submittedName>
        <fullName evidence="1">Uncharacterized protein</fullName>
    </submittedName>
</protein>